<proteinExistence type="predicted"/>
<gene>
    <name evidence="5" type="ORF">HCU74_17890</name>
</gene>
<dbReference type="PRINTS" id="PR00455">
    <property type="entry name" value="HTHTETR"/>
</dbReference>
<dbReference type="SUPFAM" id="SSF46689">
    <property type="entry name" value="Homeodomain-like"/>
    <property type="match status" value="1"/>
</dbReference>
<reference evidence="5 6" key="1">
    <citation type="submission" date="2020-04" db="EMBL/GenBank/DDBJ databases">
        <authorList>
            <person name="Yoon J."/>
        </authorList>
    </citation>
    <scope>NUCLEOTIDE SEQUENCE [LARGE SCALE GENOMIC DNA]</scope>
    <source>
        <strain evidence="5 6">KMU-166</strain>
    </source>
</reference>
<dbReference type="RefSeq" id="WP_168451804.1">
    <property type="nucleotide sequence ID" value="NZ_JAAWWK010000007.1"/>
</dbReference>
<sequence length="208" mass="23544">MQSARNAEVKPRAKRMSPEARQQQILDAGIEAFAERGLANATHADIAEKIGVSIPTIFHYYPNIENLQASVLKEIHKYFIKEMIAPRLAKEAPAYERIEEILLSFQGQIDSGNHRHYVTIWLEWSGFTRGFIWEMYLEFYKEAVNGLRRLLKQGVLDASISRGINAGDAARVIMGMAHTIAHMRFAGSSKRTVKNTVHSLVMSYLAPE</sequence>
<comment type="caution">
    <text evidence="5">The sequence shown here is derived from an EMBL/GenBank/DDBJ whole genome shotgun (WGS) entry which is preliminary data.</text>
</comment>
<dbReference type="InterPro" id="IPR036271">
    <property type="entry name" value="Tet_transcr_reg_TetR-rel_C_sf"/>
</dbReference>
<dbReference type="SUPFAM" id="SSF48498">
    <property type="entry name" value="Tetracyclin repressor-like, C-terminal domain"/>
    <property type="match status" value="1"/>
</dbReference>
<dbReference type="Proteomes" id="UP000765845">
    <property type="component" value="Unassembled WGS sequence"/>
</dbReference>
<feature type="DNA-binding region" description="H-T-H motif" evidence="2">
    <location>
        <begin position="42"/>
        <end position="61"/>
    </location>
</feature>
<evidence type="ECO:0000256" key="2">
    <source>
        <dbReference type="PROSITE-ProRule" id="PRU00335"/>
    </source>
</evidence>
<dbReference type="PANTHER" id="PTHR30055:SF226">
    <property type="entry name" value="HTH-TYPE TRANSCRIPTIONAL REGULATOR PKSA"/>
    <property type="match status" value="1"/>
</dbReference>
<name>A0ABX1GLG7_9GAMM</name>
<dbReference type="EMBL" id="JAAWWK010000007">
    <property type="protein sequence ID" value="NKI19282.1"/>
    <property type="molecule type" value="Genomic_DNA"/>
</dbReference>
<keyword evidence="1 2" id="KW-0238">DNA-binding</keyword>
<dbReference type="PANTHER" id="PTHR30055">
    <property type="entry name" value="HTH-TYPE TRANSCRIPTIONAL REGULATOR RUTR"/>
    <property type="match status" value="1"/>
</dbReference>
<feature type="domain" description="HTH tetR-type" evidence="4">
    <location>
        <begin position="19"/>
        <end position="79"/>
    </location>
</feature>
<feature type="region of interest" description="Disordered" evidence="3">
    <location>
        <begin position="1"/>
        <end position="21"/>
    </location>
</feature>
<dbReference type="Pfam" id="PF00440">
    <property type="entry name" value="TetR_N"/>
    <property type="match status" value="1"/>
</dbReference>
<organism evidence="5 6">
    <name type="scientific">Spongiibacter thalassae</name>
    <dbReference type="NCBI Taxonomy" id="2721624"/>
    <lineage>
        <taxon>Bacteria</taxon>
        <taxon>Pseudomonadati</taxon>
        <taxon>Pseudomonadota</taxon>
        <taxon>Gammaproteobacteria</taxon>
        <taxon>Cellvibrionales</taxon>
        <taxon>Spongiibacteraceae</taxon>
        <taxon>Spongiibacter</taxon>
    </lineage>
</organism>
<evidence type="ECO:0000256" key="1">
    <source>
        <dbReference type="ARBA" id="ARBA00023125"/>
    </source>
</evidence>
<keyword evidence="6" id="KW-1185">Reference proteome</keyword>
<evidence type="ECO:0000313" key="5">
    <source>
        <dbReference type="EMBL" id="NKI19282.1"/>
    </source>
</evidence>
<dbReference type="InterPro" id="IPR001647">
    <property type="entry name" value="HTH_TetR"/>
</dbReference>
<protein>
    <submittedName>
        <fullName evidence="5">TetR/AcrR family transcriptional regulator</fullName>
    </submittedName>
</protein>
<evidence type="ECO:0000313" key="6">
    <source>
        <dbReference type="Proteomes" id="UP000765845"/>
    </source>
</evidence>
<accession>A0ABX1GLG7</accession>
<dbReference type="InterPro" id="IPR050109">
    <property type="entry name" value="HTH-type_TetR-like_transc_reg"/>
</dbReference>
<dbReference type="InterPro" id="IPR009057">
    <property type="entry name" value="Homeodomain-like_sf"/>
</dbReference>
<dbReference type="PROSITE" id="PS50977">
    <property type="entry name" value="HTH_TETR_2"/>
    <property type="match status" value="1"/>
</dbReference>
<dbReference type="Gene3D" id="1.10.357.10">
    <property type="entry name" value="Tetracycline Repressor, domain 2"/>
    <property type="match status" value="1"/>
</dbReference>
<evidence type="ECO:0000256" key="3">
    <source>
        <dbReference type="SAM" id="MobiDB-lite"/>
    </source>
</evidence>
<evidence type="ECO:0000259" key="4">
    <source>
        <dbReference type="PROSITE" id="PS50977"/>
    </source>
</evidence>